<dbReference type="InterPro" id="IPR029050">
    <property type="entry name" value="Immunoprotect_excell_Ig-like"/>
</dbReference>
<dbReference type="PROSITE" id="PS51257">
    <property type="entry name" value="PROKAR_LIPOPROTEIN"/>
    <property type="match status" value="1"/>
</dbReference>
<dbReference type="Pfam" id="PF11611">
    <property type="entry name" value="DUF4352"/>
    <property type="match status" value="1"/>
</dbReference>
<feature type="chain" id="PRO_5045075742" description="DUF4352 domain-containing protein" evidence="2">
    <location>
        <begin position="20"/>
        <end position="206"/>
    </location>
</feature>
<evidence type="ECO:0000256" key="2">
    <source>
        <dbReference type="SAM" id="SignalP"/>
    </source>
</evidence>
<keyword evidence="5" id="KW-1185">Reference proteome</keyword>
<dbReference type="Gene3D" id="2.60.40.1240">
    <property type="match status" value="1"/>
</dbReference>
<evidence type="ECO:0000259" key="3">
    <source>
        <dbReference type="Pfam" id="PF11611"/>
    </source>
</evidence>
<reference evidence="4 5" key="1">
    <citation type="submission" date="2021-10" db="EMBL/GenBank/DDBJ databases">
        <authorList>
            <person name="Criscuolo A."/>
        </authorList>
    </citation>
    <scope>NUCLEOTIDE SEQUENCE [LARGE SCALE GENOMIC DNA]</scope>
    <source>
        <strain evidence="5">CIP 111883</strain>
    </source>
</reference>
<sequence length="206" mass="23440">MKKYLTLFLLAFMVMMMTACNTDKNENTEQENQQEFAEEVDEDKVDENMVPVGETAITEGGSFTFHARNSRLKPIETESFYVNIDSVSAISGELDGGFKEYLEMDEIQYIQVNIEVENKSTTPLNFDAYQASIVTSTGEEIEVPNPMISSQFDEKFAPEEKKQGTIAYLLEESKAEEVEWVQIIIKAPMDENNEVVGEEFNIKIKL</sequence>
<dbReference type="InterPro" id="IPR029051">
    <property type="entry name" value="DUF4352"/>
</dbReference>
<gene>
    <name evidence="4" type="ORF">BACCIP111883_00980</name>
</gene>
<dbReference type="Proteomes" id="UP000789833">
    <property type="component" value="Unassembled WGS sequence"/>
</dbReference>
<keyword evidence="1 2" id="KW-0732">Signal</keyword>
<accession>A0ABM8YJV3</accession>
<dbReference type="EMBL" id="CAKJTJ010000004">
    <property type="protein sequence ID" value="CAG9620212.1"/>
    <property type="molecule type" value="Genomic_DNA"/>
</dbReference>
<dbReference type="RefSeq" id="WP_230500147.1">
    <property type="nucleotide sequence ID" value="NZ_CAKJTJ010000004.1"/>
</dbReference>
<proteinExistence type="predicted"/>
<evidence type="ECO:0000256" key="1">
    <source>
        <dbReference type="ARBA" id="ARBA00022729"/>
    </source>
</evidence>
<comment type="caution">
    <text evidence="4">The sequence shown here is derived from an EMBL/GenBank/DDBJ whole genome shotgun (WGS) entry which is preliminary data.</text>
</comment>
<feature type="domain" description="DUF4352" evidence="3">
    <location>
        <begin position="100"/>
        <end position="176"/>
    </location>
</feature>
<organism evidence="4 5">
    <name type="scientific">Sutcliffiella rhizosphaerae</name>
    <dbReference type="NCBI Taxonomy" id="2880967"/>
    <lineage>
        <taxon>Bacteria</taxon>
        <taxon>Bacillati</taxon>
        <taxon>Bacillota</taxon>
        <taxon>Bacilli</taxon>
        <taxon>Bacillales</taxon>
        <taxon>Bacillaceae</taxon>
        <taxon>Sutcliffiella</taxon>
    </lineage>
</organism>
<name>A0ABM8YJV3_9BACI</name>
<feature type="signal peptide" evidence="2">
    <location>
        <begin position="1"/>
        <end position="19"/>
    </location>
</feature>
<evidence type="ECO:0000313" key="5">
    <source>
        <dbReference type="Proteomes" id="UP000789833"/>
    </source>
</evidence>
<evidence type="ECO:0000313" key="4">
    <source>
        <dbReference type="EMBL" id="CAG9620212.1"/>
    </source>
</evidence>
<protein>
    <recommendedName>
        <fullName evidence="3">DUF4352 domain-containing protein</fullName>
    </recommendedName>
</protein>